<dbReference type="GO" id="GO:0004888">
    <property type="term" value="F:transmembrane signaling receptor activity"/>
    <property type="evidence" value="ECO:0007669"/>
    <property type="project" value="InterPro"/>
</dbReference>
<dbReference type="Proteomes" id="UP000189545">
    <property type="component" value="Chromosome"/>
</dbReference>
<dbReference type="Gene3D" id="1.10.287.950">
    <property type="entry name" value="Methyl-accepting chemotaxis protein"/>
    <property type="match status" value="1"/>
</dbReference>
<feature type="transmembrane region" description="Helical" evidence="6">
    <location>
        <begin position="12"/>
        <end position="30"/>
    </location>
</feature>
<dbReference type="InterPro" id="IPR004089">
    <property type="entry name" value="MCPsignal_dom"/>
</dbReference>
<comment type="subcellular location">
    <subcellularLocation>
        <location evidence="1">Membrane</location>
    </subcellularLocation>
</comment>
<protein>
    <submittedName>
        <fullName evidence="9">Methyl-accepting chemotaxis sensory transducer with TarH sensor</fullName>
    </submittedName>
</protein>
<dbReference type="OrthoDB" id="7054443at2"/>
<accession>A0A1S6HQS3</accession>
<dbReference type="InterPro" id="IPR003660">
    <property type="entry name" value="HAMP_dom"/>
</dbReference>
<dbReference type="SMART" id="SM00283">
    <property type="entry name" value="MA"/>
    <property type="match status" value="1"/>
</dbReference>
<evidence type="ECO:0000256" key="4">
    <source>
        <dbReference type="PROSITE-ProRule" id="PRU00284"/>
    </source>
</evidence>
<organism evidence="9 10">
    <name type="scientific">Shewanella psychrophila</name>
    <dbReference type="NCBI Taxonomy" id="225848"/>
    <lineage>
        <taxon>Bacteria</taxon>
        <taxon>Pseudomonadati</taxon>
        <taxon>Pseudomonadota</taxon>
        <taxon>Gammaproteobacteria</taxon>
        <taxon>Alteromonadales</taxon>
        <taxon>Shewanellaceae</taxon>
        <taxon>Shewanella</taxon>
    </lineage>
</organism>
<dbReference type="STRING" id="225848.Sps_02700"/>
<dbReference type="AlphaFoldDB" id="A0A1S6HQS3"/>
<evidence type="ECO:0000259" key="7">
    <source>
        <dbReference type="PROSITE" id="PS50111"/>
    </source>
</evidence>
<dbReference type="PANTHER" id="PTHR32089">
    <property type="entry name" value="METHYL-ACCEPTING CHEMOTAXIS PROTEIN MCPB"/>
    <property type="match status" value="1"/>
</dbReference>
<dbReference type="SUPFAM" id="SSF58104">
    <property type="entry name" value="Methyl-accepting chemotaxis protein (MCP) signaling domain"/>
    <property type="match status" value="1"/>
</dbReference>
<dbReference type="GO" id="GO:0007165">
    <property type="term" value="P:signal transduction"/>
    <property type="evidence" value="ECO:0007669"/>
    <property type="project" value="UniProtKB-KW"/>
</dbReference>
<dbReference type="InterPro" id="IPR004090">
    <property type="entry name" value="Chemotax_Me-accpt_rcpt"/>
</dbReference>
<dbReference type="GO" id="GO:0006935">
    <property type="term" value="P:chemotaxis"/>
    <property type="evidence" value="ECO:0007669"/>
    <property type="project" value="InterPro"/>
</dbReference>
<evidence type="ECO:0000256" key="2">
    <source>
        <dbReference type="ARBA" id="ARBA00023224"/>
    </source>
</evidence>
<feature type="domain" description="Methyl-accepting transducer" evidence="7">
    <location>
        <begin position="283"/>
        <end position="519"/>
    </location>
</feature>
<dbReference type="PANTHER" id="PTHR32089:SF120">
    <property type="entry name" value="METHYL-ACCEPTING CHEMOTAXIS PROTEIN TLPQ"/>
    <property type="match status" value="1"/>
</dbReference>
<keyword evidence="6" id="KW-1133">Transmembrane helix</keyword>
<feature type="coiled-coil region" evidence="5">
    <location>
        <begin position="160"/>
        <end position="187"/>
    </location>
</feature>
<dbReference type="CDD" id="cd06225">
    <property type="entry name" value="HAMP"/>
    <property type="match status" value="1"/>
</dbReference>
<gene>
    <name evidence="9" type="ORF">Sps_02700</name>
</gene>
<dbReference type="PROSITE" id="PS50885">
    <property type="entry name" value="HAMP"/>
    <property type="match status" value="1"/>
</dbReference>
<feature type="transmembrane region" description="Helical" evidence="6">
    <location>
        <begin position="206"/>
        <end position="227"/>
    </location>
</feature>
<dbReference type="Pfam" id="PF00015">
    <property type="entry name" value="MCPsignal"/>
    <property type="match status" value="1"/>
</dbReference>
<dbReference type="GO" id="GO:0016020">
    <property type="term" value="C:membrane"/>
    <property type="evidence" value="ECO:0007669"/>
    <property type="project" value="UniProtKB-SubCell"/>
</dbReference>
<dbReference type="PROSITE" id="PS50111">
    <property type="entry name" value="CHEMOTAXIS_TRANSDUC_2"/>
    <property type="match status" value="1"/>
</dbReference>
<evidence type="ECO:0000313" key="10">
    <source>
        <dbReference type="Proteomes" id="UP000189545"/>
    </source>
</evidence>
<feature type="domain" description="HAMP" evidence="8">
    <location>
        <begin position="237"/>
        <end position="278"/>
    </location>
</feature>
<dbReference type="SMART" id="SM00304">
    <property type="entry name" value="HAMP"/>
    <property type="match status" value="1"/>
</dbReference>
<proteinExistence type="inferred from homology"/>
<evidence type="ECO:0000256" key="5">
    <source>
        <dbReference type="SAM" id="Coils"/>
    </source>
</evidence>
<keyword evidence="6" id="KW-0812">Transmembrane</keyword>
<name>A0A1S6HQS3_9GAMM</name>
<dbReference type="FunFam" id="1.10.287.950:FF:000001">
    <property type="entry name" value="Methyl-accepting chemotaxis sensory transducer"/>
    <property type="match status" value="1"/>
</dbReference>
<dbReference type="EMBL" id="CP014782">
    <property type="protein sequence ID" value="AQS37852.1"/>
    <property type="molecule type" value="Genomic_DNA"/>
</dbReference>
<evidence type="ECO:0000259" key="8">
    <source>
        <dbReference type="PROSITE" id="PS50885"/>
    </source>
</evidence>
<evidence type="ECO:0000256" key="1">
    <source>
        <dbReference type="ARBA" id="ARBA00004370"/>
    </source>
</evidence>
<sequence length="557" mass="60890">MINLSLKARLLGNTAIVIGLLVLSSGYAIYSMNQIGKELKAVAEQDIPLTDKLAAITTHQLEQAIQFERSLHFGTTMGREPDNREHFNAAMHHFAALTPKIEAEIFEAEAMAKEAMVGATGTIYTEFESVLTALKQIETEHKGFVEHVHQVFDLLQKGELHEAEMMVQKVEHEEDKLDQELSALLHEIGRFTEASARHAQDYEHQAIWVLSLLSGASIIIGLLTSWLTTNMIIRGIKQATNMAEGDINHQIEVNSKDEIGELLTAMNEMRLRLVNMINHISETTVRLSAESEQLADVSQQTSQVIDEQRKETEIVATAMNQLTVTSQEVASNLAHTANSTTEANKQTDDGAKIVQQAVVQIDELAKQIDISVQAIAEVDQQSAAITTVLDVIKGIAEQTNLLALNAAIEAARAGEQGRGFAVVADEVRTLAGRTQQSTQEINSIIDKLQTGSSKAVAVMEQSREQSQAAVEYSTRSGMALTKIAEAIDSIHQMNVQIASAADEQSAVSQDVDQNITKIHTMSVELATGAEKHSLAGQSLSKMSGELEEMVKQFQQGH</sequence>
<dbReference type="KEGG" id="spsw:Sps_02700"/>
<evidence type="ECO:0000256" key="6">
    <source>
        <dbReference type="SAM" id="Phobius"/>
    </source>
</evidence>
<keyword evidence="5" id="KW-0175">Coiled coil</keyword>
<dbReference type="PRINTS" id="PR00260">
    <property type="entry name" value="CHEMTRNSDUCR"/>
</dbReference>
<evidence type="ECO:0000256" key="3">
    <source>
        <dbReference type="ARBA" id="ARBA00029447"/>
    </source>
</evidence>
<keyword evidence="2 4" id="KW-0807">Transducer</keyword>
<reference evidence="9 10" key="1">
    <citation type="submission" date="2016-03" db="EMBL/GenBank/DDBJ databases">
        <title>Complete genome sequence of Shewanella psychrophila WP2, a deep sea bacterium isolated from west Pacific sediment.</title>
        <authorList>
            <person name="Xu G."/>
            <person name="Jian H."/>
        </authorList>
    </citation>
    <scope>NUCLEOTIDE SEQUENCE [LARGE SCALE GENOMIC DNA]</scope>
    <source>
        <strain evidence="9 10">WP2</strain>
    </source>
</reference>
<keyword evidence="10" id="KW-1185">Reference proteome</keyword>
<dbReference type="CDD" id="cd11386">
    <property type="entry name" value="MCP_signal"/>
    <property type="match status" value="1"/>
</dbReference>
<evidence type="ECO:0000313" key="9">
    <source>
        <dbReference type="EMBL" id="AQS37852.1"/>
    </source>
</evidence>
<keyword evidence="6" id="KW-0472">Membrane</keyword>
<dbReference type="Pfam" id="PF00672">
    <property type="entry name" value="HAMP"/>
    <property type="match status" value="1"/>
</dbReference>
<comment type="similarity">
    <text evidence="3">Belongs to the methyl-accepting chemotaxis (MCP) protein family.</text>
</comment>